<accession>A0A6N4DPX7</accession>
<evidence type="ECO:0000313" key="4">
    <source>
        <dbReference type="Proteomes" id="UP000250928"/>
    </source>
</evidence>
<dbReference type="Gene3D" id="3.40.50.150">
    <property type="entry name" value="Vaccinia Virus protein VP39"/>
    <property type="match status" value="1"/>
</dbReference>
<organism evidence="3 4">
    <name type="scientific">Candidatus Sedimenticola endophacoides</name>
    <dbReference type="NCBI Taxonomy" id="2548426"/>
    <lineage>
        <taxon>Bacteria</taxon>
        <taxon>Pseudomonadati</taxon>
        <taxon>Pseudomonadota</taxon>
        <taxon>Gammaproteobacteria</taxon>
        <taxon>Chromatiales</taxon>
        <taxon>Sedimenticolaceae</taxon>
        <taxon>Sedimenticola</taxon>
    </lineage>
</organism>
<dbReference type="Proteomes" id="UP000250928">
    <property type="component" value="Unassembled WGS sequence"/>
</dbReference>
<evidence type="ECO:0000256" key="1">
    <source>
        <dbReference type="SAM" id="MobiDB-lite"/>
    </source>
</evidence>
<evidence type="ECO:0000313" key="3">
    <source>
        <dbReference type="EMBL" id="PUD99067.1"/>
    </source>
</evidence>
<protein>
    <recommendedName>
        <fullName evidence="2">Tellurite resistance methyltransferase TehB-like domain-containing protein</fullName>
    </recommendedName>
</protein>
<dbReference type="Pfam" id="PF03848">
    <property type="entry name" value="TehB"/>
    <property type="match status" value="1"/>
</dbReference>
<dbReference type="EMBL" id="PQCO01000272">
    <property type="protein sequence ID" value="PUD99067.1"/>
    <property type="molecule type" value="Genomic_DNA"/>
</dbReference>
<dbReference type="InterPro" id="IPR015985">
    <property type="entry name" value="TehB-like_dom"/>
</dbReference>
<feature type="non-terminal residue" evidence="3">
    <location>
        <position position="108"/>
    </location>
</feature>
<name>A0A6N4DPX7_9GAMM</name>
<gene>
    <name evidence="3" type="ORF">C3L24_11545</name>
</gene>
<dbReference type="AlphaFoldDB" id="A0A6N4DPX7"/>
<evidence type="ECO:0000259" key="2">
    <source>
        <dbReference type="Pfam" id="PF03848"/>
    </source>
</evidence>
<comment type="caution">
    <text evidence="3">The sequence shown here is derived from an EMBL/GenBank/DDBJ whole genome shotgun (WGS) entry which is preliminary data.</text>
</comment>
<dbReference type="InterPro" id="IPR029063">
    <property type="entry name" value="SAM-dependent_MTases_sf"/>
</dbReference>
<feature type="region of interest" description="Disordered" evidence="1">
    <location>
        <begin position="77"/>
        <end position="108"/>
    </location>
</feature>
<dbReference type="SUPFAM" id="SSF53335">
    <property type="entry name" value="S-adenosyl-L-methionine-dependent methyltransferases"/>
    <property type="match status" value="1"/>
</dbReference>
<reference evidence="3 4" key="1">
    <citation type="submission" date="2018-01" db="EMBL/GenBank/DDBJ databases">
        <title>Novel co-symbiosis in the lucinid bivalve Phacoides pectinatus.</title>
        <authorList>
            <person name="Lim S.J."/>
            <person name="Davis B.G."/>
            <person name="Gill D.E."/>
            <person name="Engel A.S."/>
            <person name="Anderson L.C."/>
            <person name="Campbell B.J."/>
        </authorList>
    </citation>
    <scope>NUCLEOTIDE SEQUENCE [LARGE SCALE GENOMIC DNA]</scope>
    <source>
        <strain evidence="3">N3_P5</strain>
    </source>
</reference>
<sequence>MEDARWDRRHGEAQGPGQVAEVLRQNLHLLPPWGRALDLACGRGANALLMARQGLRVSAWDLSPVAQECRYLVKDFGTSQSPKSTRQRDSRYCPDRPALITTPSRTLQ</sequence>
<feature type="domain" description="Tellurite resistance methyltransferase TehB-like" evidence="2">
    <location>
        <begin position="32"/>
        <end position="62"/>
    </location>
</feature>
<proteinExistence type="predicted"/>